<organism evidence="1 2">
    <name type="scientific">Conyzicola nivalis</name>
    <dbReference type="NCBI Taxonomy" id="1477021"/>
    <lineage>
        <taxon>Bacteria</taxon>
        <taxon>Bacillati</taxon>
        <taxon>Actinomycetota</taxon>
        <taxon>Actinomycetes</taxon>
        <taxon>Micrococcales</taxon>
        <taxon>Microbacteriaceae</taxon>
        <taxon>Conyzicola</taxon>
    </lineage>
</organism>
<dbReference type="Proteomes" id="UP000606922">
    <property type="component" value="Unassembled WGS sequence"/>
</dbReference>
<dbReference type="AlphaFoldDB" id="A0A916SCX2"/>
<evidence type="ECO:0000313" key="1">
    <source>
        <dbReference type="EMBL" id="GGA93244.1"/>
    </source>
</evidence>
<comment type="caution">
    <text evidence="1">The sequence shown here is derived from an EMBL/GenBank/DDBJ whole genome shotgun (WGS) entry which is preliminary data.</text>
</comment>
<protein>
    <recommendedName>
        <fullName evidence="3">Transcriptional regulator, AbiEi antitoxin, Type IV TA system</fullName>
    </recommendedName>
</protein>
<keyword evidence="2" id="KW-1185">Reference proteome</keyword>
<evidence type="ECO:0008006" key="3">
    <source>
        <dbReference type="Google" id="ProtNLM"/>
    </source>
</evidence>
<reference evidence="1" key="1">
    <citation type="journal article" date="2014" name="Int. J. Syst. Evol. Microbiol.">
        <title>Complete genome sequence of Corynebacterium casei LMG S-19264T (=DSM 44701T), isolated from a smear-ripened cheese.</title>
        <authorList>
            <consortium name="US DOE Joint Genome Institute (JGI-PGF)"/>
            <person name="Walter F."/>
            <person name="Albersmeier A."/>
            <person name="Kalinowski J."/>
            <person name="Ruckert C."/>
        </authorList>
    </citation>
    <scope>NUCLEOTIDE SEQUENCE</scope>
    <source>
        <strain evidence="1">CGMCC 1.12813</strain>
    </source>
</reference>
<gene>
    <name evidence="1" type="ORF">GCM10010979_04730</name>
</gene>
<dbReference type="EMBL" id="BMGB01000001">
    <property type="protein sequence ID" value="GGA93244.1"/>
    <property type="molecule type" value="Genomic_DNA"/>
</dbReference>
<evidence type="ECO:0000313" key="2">
    <source>
        <dbReference type="Proteomes" id="UP000606922"/>
    </source>
</evidence>
<reference evidence="1" key="2">
    <citation type="submission" date="2020-09" db="EMBL/GenBank/DDBJ databases">
        <authorList>
            <person name="Sun Q."/>
            <person name="Zhou Y."/>
        </authorList>
    </citation>
    <scope>NUCLEOTIDE SEQUENCE</scope>
    <source>
        <strain evidence="1">CGMCC 1.12813</strain>
    </source>
</reference>
<accession>A0A916SCX2</accession>
<sequence>MHPVERVVRKLGGIASTAEILARGYETDMVRLVASYGRIVPVRQGWYAVPEVPKDSLRAWRAGGRLTCISAAVQHGLWAHDVDALHVRVAANASRVERSPRVVLHWSRAAVTGSRLAVSVEEALQTIRRCQPAEVFHAIRRAANR</sequence>
<proteinExistence type="predicted"/>
<name>A0A916SCX2_9MICO</name>